<organism evidence="1 2">
    <name type="scientific">Paxillus rubicundulus Ve08.2h10</name>
    <dbReference type="NCBI Taxonomy" id="930991"/>
    <lineage>
        <taxon>Eukaryota</taxon>
        <taxon>Fungi</taxon>
        <taxon>Dikarya</taxon>
        <taxon>Basidiomycota</taxon>
        <taxon>Agaricomycotina</taxon>
        <taxon>Agaricomycetes</taxon>
        <taxon>Agaricomycetidae</taxon>
        <taxon>Boletales</taxon>
        <taxon>Paxilineae</taxon>
        <taxon>Paxillaceae</taxon>
        <taxon>Paxillus</taxon>
    </lineage>
</organism>
<sequence>MAVHIVKKSSLDYQTKCSVKHLLCCVWLLKMAVLYWSEPASTRYRTRPSYRL</sequence>
<reference evidence="2" key="2">
    <citation type="submission" date="2015-01" db="EMBL/GenBank/DDBJ databases">
        <title>Evolutionary Origins and Diversification of the Mycorrhizal Mutualists.</title>
        <authorList>
            <consortium name="DOE Joint Genome Institute"/>
            <consortium name="Mycorrhizal Genomics Consortium"/>
            <person name="Kohler A."/>
            <person name="Kuo A."/>
            <person name="Nagy L.G."/>
            <person name="Floudas D."/>
            <person name="Copeland A."/>
            <person name="Barry K.W."/>
            <person name="Cichocki N."/>
            <person name="Veneault-Fourrey C."/>
            <person name="LaButti K."/>
            <person name="Lindquist E.A."/>
            <person name="Lipzen A."/>
            <person name="Lundell T."/>
            <person name="Morin E."/>
            <person name="Murat C."/>
            <person name="Riley R."/>
            <person name="Ohm R."/>
            <person name="Sun H."/>
            <person name="Tunlid A."/>
            <person name="Henrissat B."/>
            <person name="Grigoriev I.V."/>
            <person name="Hibbett D.S."/>
            <person name="Martin F."/>
        </authorList>
    </citation>
    <scope>NUCLEOTIDE SEQUENCE [LARGE SCALE GENOMIC DNA]</scope>
    <source>
        <strain evidence="2">Ve08.2h10</strain>
    </source>
</reference>
<proteinExistence type="predicted"/>
<dbReference type="InParanoid" id="A0A0D0E568"/>
<dbReference type="AlphaFoldDB" id="A0A0D0E568"/>
<name>A0A0D0E568_9AGAM</name>
<dbReference type="HOGENOM" id="CLU_3087908_0_0_1"/>
<dbReference type="EMBL" id="KN825264">
    <property type="protein sequence ID" value="KIK92580.1"/>
    <property type="molecule type" value="Genomic_DNA"/>
</dbReference>
<reference evidence="1 2" key="1">
    <citation type="submission" date="2014-04" db="EMBL/GenBank/DDBJ databases">
        <authorList>
            <consortium name="DOE Joint Genome Institute"/>
            <person name="Kuo A."/>
            <person name="Kohler A."/>
            <person name="Jargeat P."/>
            <person name="Nagy L.G."/>
            <person name="Floudas D."/>
            <person name="Copeland A."/>
            <person name="Barry K.W."/>
            <person name="Cichocki N."/>
            <person name="Veneault-Fourrey C."/>
            <person name="LaButti K."/>
            <person name="Lindquist E.A."/>
            <person name="Lipzen A."/>
            <person name="Lundell T."/>
            <person name="Morin E."/>
            <person name="Murat C."/>
            <person name="Sun H."/>
            <person name="Tunlid A."/>
            <person name="Henrissat B."/>
            <person name="Grigoriev I.V."/>
            <person name="Hibbett D.S."/>
            <person name="Martin F."/>
            <person name="Nordberg H.P."/>
            <person name="Cantor M.N."/>
            <person name="Hua S.X."/>
        </authorList>
    </citation>
    <scope>NUCLEOTIDE SEQUENCE [LARGE SCALE GENOMIC DNA]</scope>
    <source>
        <strain evidence="1 2">Ve08.2h10</strain>
    </source>
</reference>
<protein>
    <submittedName>
        <fullName evidence="1">Uncharacterized protein</fullName>
    </submittedName>
</protein>
<accession>A0A0D0E568</accession>
<dbReference type="Proteomes" id="UP000054538">
    <property type="component" value="Unassembled WGS sequence"/>
</dbReference>
<evidence type="ECO:0000313" key="2">
    <source>
        <dbReference type="Proteomes" id="UP000054538"/>
    </source>
</evidence>
<evidence type="ECO:0000313" key="1">
    <source>
        <dbReference type="EMBL" id="KIK92580.1"/>
    </source>
</evidence>
<gene>
    <name evidence="1" type="ORF">PAXRUDRAFT_829812</name>
</gene>
<keyword evidence="2" id="KW-1185">Reference proteome</keyword>